<gene>
    <name evidence="2" type="ORF">SAMN04487957_10572</name>
</gene>
<dbReference type="Pfam" id="PF05866">
    <property type="entry name" value="RusA"/>
    <property type="match status" value="1"/>
</dbReference>
<dbReference type="GO" id="GO:0006310">
    <property type="term" value="P:DNA recombination"/>
    <property type="evidence" value="ECO:0007669"/>
    <property type="project" value="InterPro"/>
</dbReference>
<dbReference type="InterPro" id="IPR008822">
    <property type="entry name" value="Endonuclease_RusA-like"/>
</dbReference>
<accession>A0A1H0ID09</accession>
<dbReference type="EMBL" id="FNIV01000005">
    <property type="protein sequence ID" value="SDO29283.1"/>
    <property type="molecule type" value="Genomic_DNA"/>
</dbReference>
<dbReference type="InterPro" id="IPR036614">
    <property type="entry name" value="RusA-like_sf"/>
</dbReference>
<evidence type="ECO:0000313" key="2">
    <source>
        <dbReference type="EMBL" id="SDO29283.1"/>
    </source>
</evidence>
<dbReference type="GO" id="GO:0000287">
    <property type="term" value="F:magnesium ion binding"/>
    <property type="evidence" value="ECO:0007669"/>
    <property type="project" value="InterPro"/>
</dbReference>
<feature type="region of interest" description="Disordered" evidence="1">
    <location>
        <begin position="110"/>
        <end position="141"/>
    </location>
</feature>
<name>A0A1H0ID09_9GAMM</name>
<evidence type="ECO:0000256" key="1">
    <source>
        <dbReference type="SAM" id="MobiDB-lite"/>
    </source>
</evidence>
<sequence>MPWPPSTNRIWRNVGKRTLLSKEARVFRNRARGELLAQGAANRKLAGRVALEVVLYPKNGRAFDIDNKLKALLDALTYSRVWLDDGQVDEILVVRGPQKEEAQARVTITERAGGGHGGIEAKERGHGLPAAEPAGSSCDGA</sequence>
<dbReference type="Proteomes" id="UP000199075">
    <property type="component" value="Unassembled WGS sequence"/>
</dbReference>
<keyword evidence="3" id="KW-1185">Reference proteome</keyword>
<dbReference type="STRING" id="419597.SAMN04487957_10572"/>
<dbReference type="GO" id="GO:0006281">
    <property type="term" value="P:DNA repair"/>
    <property type="evidence" value="ECO:0007669"/>
    <property type="project" value="InterPro"/>
</dbReference>
<dbReference type="SUPFAM" id="SSF103084">
    <property type="entry name" value="Holliday junction resolvase RusA"/>
    <property type="match status" value="1"/>
</dbReference>
<protein>
    <submittedName>
        <fullName evidence="2">Crossover junction endodeoxyribonuclease RusA</fullName>
    </submittedName>
</protein>
<proteinExistence type="predicted"/>
<reference evidence="3" key="1">
    <citation type="submission" date="2016-10" db="EMBL/GenBank/DDBJ databases">
        <authorList>
            <person name="Varghese N."/>
            <person name="Submissions S."/>
        </authorList>
    </citation>
    <scope>NUCLEOTIDE SEQUENCE [LARGE SCALE GENOMIC DNA]</scope>
    <source>
        <strain evidence="3">CGMCC 1.6444</strain>
    </source>
</reference>
<evidence type="ECO:0000313" key="3">
    <source>
        <dbReference type="Proteomes" id="UP000199075"/>
    </source>
</evidence>
<dbReference type="AlphaFoldDB" id="A0A1H0ID09"/>
<dbReference type="Gene3D" id="3.30.1330.70">
    <property type="entry name" value="Holliday junction resolvase RusA"/>
    <property type="match status" value="1"/>
</dbReference>
<organism evidence="2 3">
    <name type="scientific">Halomonas shengliensis</name>
    <dbReference type="NCBI Taxonomy" id="419597"/>
    <lineage>
        <taxon>Bacteria</taxon>
        <taxon>Pseudomonadati</taxon>
        <taxon>Pseudomonadota</taxon>
        <taxon>Gammaproteobacteria</taxon>
        <taxon>Oceanospirillales</taxon>
        <taxon>Halomonadaceae</taxon>
        <taxon>Halomonas</taxon>
    </lineage>
</organism>